<evidence type="ECO:0000259" key="7">
    <source>
        <dbReference type="PROSITE" id="PS51085"/>
    </source>
</evidence>
<dbReference type="CDD" id="cd00207">
    <property type="entry name" value="fer2"/>
    <property type="match status" value="1"/>
</dbReference>
<evidence type="ECO:0000256" key="2">
    <source>
        <dbReference type="ARBA" id="ARBA00022714"/>
    </source>
</evidence>
<organism evidence="8 9">
    <name type="scientific">Arenicella chitinivorans</name>
    <dbReference type="NCBI Taxonomy" id="1329800"/>
    <lineage>
        <taxon>Bacteria</taxon>
        <taxon>Pseudomonadati</taxon>
        <taxon>Pseudomonadota</taxon>
        <taxon>Gammaproteobacteria</taxon>
        <taxon>Arenicellales</taxon>
        <taxon>Arenicellaceae</taxon>
        <taxon>Arenicella</taxon>
    </lineage>
</organism>
<keyword evidence="4" id="KW-0408">Iron</keyword>
<protein>
    <submittedName>
        <fullName evidence="8">(2Fe-2S) ferredoxin</fullName>
    </submittedName>
</protein>
<evidence type="ECO:0000313" key="9">
    <source>
        <dbReference type="Proteomes" id="UP000614811"/>
    </source>
</evidence>
<dbReference type="InterPro" id="IPR036010">
    <property type="entry name" value="2Fe-2S_ferredoxin-like_sf"/>
</dbReference>
<dbReference type="SUPFAM" id="SSF54292">
    <property type="entry name" value="2Fe-2S ferredoxin-like"/>
    <property type="match status" value="1"/>
</dbReference>
<dbReference type="PROSITE" id="PS51085">
    <property type="entry name" value="2FE2S_FER_2"/>
    <property type="match status" value="1"/>
</dbReference>
<gene>
    <name evidence="8" type="primary">fdx</name>
    <name evidence="8" type="ORF">GCM10008090_33250</name>
</gene>
<evidence type="ECO:0000313" key="8">
    <source>
        <dbReference type="EMBL" id="GHA20682.1"/>
    </source>
</evidence>
<dbReference type="PROSITE" id="PS00814">
    <property type="entry name" value="ADX"/>
    <property type="match status" value="1"/>
</dbReference>
<dbReference type="EMBL" id="BMXA01000009">
    <property type="protein sequence ID" value="GHA20682.1"/>
    <property type="molecule type" value="Genomic_DNA"/>
</dbReference>
<dbReference type="GO" id="GO:0051537">
    <property type="term" value="F:2 iron, 2 sulfur cluster binding"/>
    <property type="evidence" value="ECO:0007669"/>
    <property type="project" value="UniProtKB-KW"/>
</dbReference>
<keyword evidence="2" id="KW-0001">2Fe-2S</keyword>
<dbReference type="RefSeq" id="WP_189402842.1">
    <property type="nucleotide sequence ID" value="NZ_BMXA01000009.1"/>
</dbReference>
<dbReference type="Proteomes" id="UP000614811">
    <property type="component" value="Unassembled WGS sequence"/>
</dbReference>
<dbReference type="PANTHER" id="PTHR23426:SF65">
    <property type="entry name" value="FERREDOXIN-2, MITOCHONDRIAL"/>
    <property type="match status" value="1"/>
</dbReference>
<name>A0A918VQZ7_9GAMM</name>
<evidence type="ECO:0000256" key="4">
    <source>
        <dbReference type="ARBA" id="ARBA00023004"/>
    </source>
</evidence>
<feature type="domain" description="2Fe-2S ferredoxin-type" evidence="7">
    <location>
        <begin position="2"/>
        <end position="105"/>
    </location>
</feature>
<dbReference type="GO" id="GO:0009055">
    <property type="term" value="F:electron transfer activity"/>
    <property type="evidence" value="ECO:0007669"/>
    <property type="project" value="TreeGrafter"/>
</dbReference>
<reference evidence="8" key="1">
    <citation type="journal article" date="2014" name="Int. J. Syst. Evol. Microbiol.">
        <title>Complete genome sequence of Corynebacterium casei LMG S-19264T (=DSM 44701T), isolated from a smear-ripened cheese.</title>
        <authorList>
            <consortium name="US DOE Joint Genome Institute (JGI-PGF)"/>
            <person name="Walter F."/>
            <person name="Albersmeier A."/>
            <person name="Kalinowski J."/>
            <person name="Ruckert C."/>
        </authorList>
    </citation>
    <scope>NUCLEOTIDE SEQUENCE</scope>
    <source>
        <strain evidence="8">KCTC 12711</strain>
    </source>
</reference>
<evidence type="ECO:0000256" key="5">
    <source>
        <dbReference type="ARBA" id="ARBA00023014"/>
    </source>
</evidence>
<dbReference type="InterPro" id="IPR001055">
    <property type="entry name" value="Adrenodoxin-like"/>
</dbReference>
<comment type="similarity">
    <text evidence="1">Belongs to the adrenodoxin/putidaredoxin family.</text>
</comment>
<evidence type="ECO:0000256" key="3">
    <source>
        <dbReference type="ARBA" id="ARBA00022723"/>
    </source>
</evidence>
<dbReference type="PRINTS" id="PR00355">
    <property type="entry name" value="ADRENODOXIN"/>
</dbReference>
<dbReference type="Gene3D" id="3.10.20.30">
    <property type="match status" value="1"/>
</dbReference>
<reference evidence="8" key="2">
    <citation type="submission" date="2020-09" db="EMBL/GenBank/DDBJ databases">
        <authorList>
            <person name="Sun Q."/>
            <person name="Kim S."/>
        </authorList>
    </citation>
    <scope>NUCLEOTIDE SEQUENCE</scope>
    <source>
        <strain evidence="8">KCTC 12711</strain>
    </source>
</reference>
<dbReference type="AlphaFoldDB" id="A0A918VQZ7"/>
<dbReference type="PANTHER" id="PTHR23426">
    <property type="entry name" value="FERREDOXIN/ADRENODOXIN"/>
    <property type="match status" value="1"/>
</dbReference>
<dbReference type="InterPro" id="IPR012675">
    <property type="entry name" value="Beta-grasp_dom_sf"/>
</dbReference>
<dbReference type="GO" id="GO:0140647">
    <property type="term" value="P:P450-containing electron transport chain"/>
    <property type="evidence" value="ECO:0007669"/>
    <property type="project" value="InterPro"/>
</dbReference>
<dbReference type="Pfam" id="PF00111">
    <property type="entry name" value="Fer2"/>
    <property type="match status" value="1"/>
</dbReference>
<proteinExistence type="inferred from homology"/>
<keyword evidence="5" id="KW-0411">Iron-sulfur</keyword>
<comment type="cofactor">
    <cofactor evidence="6">
        <name>[2Fe-2S] cluster</name>
        <dbReference type="ChEBI" id="CHEBI:190135"/>
    </cofactor>
</comment>
<dbReference type="InterPro" id="IPR018298">
    <property type="entry name" value="Adrenodoxin_Fe-S_BS"/>
</dbReference>
<keyword evidence="3" id="KW-0479">Metal-binding</keyword>
<sequence length="106" mass="11352">MPLIKYVEHNGTEHQIQVSNGQSVMEGAIDNMVDGIAGECGGSCSCATCHCYVHEDWVAKVGGPNEIEEGVLECAADPRANSRLSCQITVTDELDGLVILLPESQY</sequence>
<accession>A0A918VQZ7</accession>
<comment type="caution">
    <text evidence="8">The sequence shown here is derived from an EMBL/GenBank/DDBJ whole genome shotgun (WGS) entry which is preliminary data.</text>
</comment>
<dbReference type="GO" id="GO:0005829">
    <property type="term" value="C:cytosol"/>
    <property type="evidence" value="ECO:0007669"/>
    <property type="project" value="TreeGrafter"/>
</dbReference>
<evidence type="ECO:0000256" key="1">
    <source>
        <dbReference type="ARBA" id="ARBA00010914"/>
    </source>
</evidence>
<evidence type="ECO:0000256" key="6">
    <source>
        <dbReference type="ARBA" id="ARBA00034078"/>
    </source>
</evidence>
<dbReference type="GO" id="GO:0046872">
    <property type="term" value="F:metal ion binding"/>
    <property type="evidence" value="ECO:0007669"/>
    <property type="project" value="UniProtKB-KW"/>
</dbReference>
<keyword evidence="9" id="KW-1185">Reference proteome</keyword>
<dbReference type="InterPro" id="IPR001041">
    <property type="entry name" value="2Fe-2S_ferredoxin-type"/>
</dbReference>